<dbReference type="InterPro" id="IPR004680">
    <property type="entry name" value="Cit_transptr-like_dom"/>
</dbReference>
<evidence type="ECO:0000256" key="1">
    <source>
        <dbReference type="ARBA" id="ARBA00004141"/>
    </source>
</evidence>
<evidence type="ECO:0000256" key="2">
    <source>
        <dbReference type="ARBA" id="ARBA00022448"/>
    </source>
</evidence>
<evidence type="ECO:0000313" key="13">
    <source>
        <dbReference type="EMBL" id="TCN63101.1"/>
    </source>
</evidence>
<feature type="transmembrane region" description="Helical" evidence="11">
    <location>
        <begin position="27"/>
        <end position="44"/>
    </location>
</feature>
<dbReference type="Pfam" id="PF03600">
    <property type="entry name" value="CitMHS"/>
    <property type="match status" value="1"/>
</dbReference>
<accession>A0A4R2E5K0</accession>
<evidence type="ECO:0000313" key="14">
    <source>
        <dbReference type="Proteomes" id="UP000294830"/>
    </source>
</evidence>
<dbReference type="InterPro" id="IPR045016">
    <property type="entry name" value="NhaD-like"/>
</dbReference>
<evidence type="ECO:0000256" key="11">
    <source>
        <dbReference type="SAM" id="Phobius"/>
    </source>
</evidence>
<feature type="transmembrane region" description="Helical" evidence="11">
    <location>
        <begin position="132"/>
        <end position="159"/>
    </location>
</feature>
<proteinExistence type="inferred from homology"/>
<dbReference type="GO" id="GO:0016020">
    <property type="term" value="C:membrane"/>
    <property type="evidence" value="ECO:0007669"/>
    <property type="project" value="UniProtKB-SubCell"/>
</dbReference>
<evidence type="ECO:0000256" key="4">
    <source>
        <dbReference type="ARBA" id="ARBA00022692"/>
    </source>
</evidence>
<dbReference type="PANTHER" id="PTHR43269:SF2">
    <property type="entry name" value="SODIUM_PROTON ANTIPORTER 1-RELATED"/>
    <property type="match status" value="1"/>
</dbReference>
<protein>
    <submittedName>
        <fullName evidence="13">Na+/H+ antiporter NhaD/arsenite permease-like protein</fullName>
    </submittedName>
</protein>
<dbReference type="Proteomes" id="UP000294830">
    <property type="component" value="Unassembled WGS sequence"/>
</dbReference>
<dbReference type="EMBL" id="SLWB01000016">
    <property type="protein sequence ID" value="TCN63101.1"/>
    <property type="molecule type" value="Genomic_DNA"/>
</dbReference>
<keyword evidence="4 11" id="KW-0812">Transmembrane</keyword>
<gene>
    <name evidence="13" type="ORF">CLV25_11680</name>
</gene>
<evidence type="ECO:0000256" key="6">
    <source>
        <dbReference type="ARBA" id="ARBA00023053"/>
    </source>
</evidence>
<evidence type="ECO:0000256" key="7">
    <source>
        <dbReference type="ARBA" id="ARBA00023065"/>
    </source>
</evidence>
<keyword evidence="6" id="KW-0915">Sodium</keyword>
<keyword evidence="2" id="KW-0813">Transport</keyword>
<dbReference type="RefSeq" id="WP_131840265.1">
    <property type="nucleotide sequence ID" value="NZ_SLWB01000016.1"/>
</dbReference>
<evidence type="ECO:0000256" key="10">
    <source>
        <dbReference type="ARBA" id="ARBA00025753"/>
    </source>
</evidence>
<feature type="transmembrane region" description="Helical" evidence="11">
    <location>
        <begin position="171"/>
        <end position="190"/>
    </location>
</feature>
<sequence length="475" mass="52140">MFTLMFVVFVLGYIAIALEHPLKINKAATALILGALMWTLYMWGADSILAGPGADGFNDYQATHSNSKLENAPVTEKYISYISSFQLIEVLGELSSTIFFLLAAMTIVEIIDKYGGFRLITERIKTQKRVKLLWFLSLLTFVLSAVLDNLTTAIVMVALLRKLIGDKMDRWFFAGMVIIAANAGGAWSPIGDVTTIMLWVKGNITTMNVILKLFIPSLVSLLVPLAILSFRMKGDVIPPASSSAKAESSELPAVSEPERQFLFFFALFSLIMVPVFKAVTHLPPFLGMLLGLGMVWMLTELLYRKYNLKESYRLRVTKIVKDVDMSTILFFLGILLAVGALQASGMLGVVSQYLDGKVHNIYVINLLIGVLSAIVDNVPLVAGAIGMHEIVTPEALQQVADPAYMSAFTVDGTFWELLAYCAGTGGSMLIIGSAAGVAVMGIEKIDFMWYLKNISFYAIVGYLSGFIAFWLMFGL</sequence>
<dbReference type="GO" id="GO:0006814">
    <property type="term" value="P:sodium ion transport"/>
    <property type="evidence" value="ECO:0007669"/>
    <property type="project" value="UniProtKB-KW"/>
</dbReference>
<dbReference type="GO" id="GO:0015297">
    <property type="term" value="F:antiporter activity"/>
    <property type="evidence" value="ECO:0007669"/>
    <property type="project" value="UniProtKB-KW"/>
</dbReference>
<evidence type="ECO:0000259" key="12">
    <source>
        <dbReference type="Pfam" id="PF03600"/>
    </source>
</evidence>
<comment type="subcellular location">
    <subcellularLocation>
        <location evidence="1">Membrane</location>
        <topology evidence="1">Multi-pass membrane protein</topology>
    </subcellularLocation>
</comment>
<feature type="transmembrane region" description="Helical" evidence="11">
    <location>
        <begin position="323"/>
        <end position="343"/>
    </location>
</feature>
<evidence type="ECO:0000256" key="3">
    <source>
        <dbReference type="ARBA" id="ARBA00022449"/>
    </source>
</evidence>
<feature type="transmembrane region" description="Helical" evidence="11">
    <location>
        <begin position="454"/>
        <end position="473"/>
    </location>
</feature>
<dbReference type="AlphaFoldDB" id="A0A4R2E5K0"/>
<feature type="transmembrane region" description="Helical" evidence="11">
    <location>
        <begin position="417"/>
        <end position="442"/>
    </location>
</feature>
<reference evidence="13 14" key="1">
    <citation type="submission" date="2019-03" db="EMBL/GenBank/DDBJ databases">
        <title>Genomic Encyclopedia of Archaeal and Bacterial Type Strains, Phase II (KMG-II): from individual species to whole genera.</title>
        <authorList>
            <person name="Goeker M."/>
        </authorList>
    </citation>
    <scope>NUCLEOTIDE SEQUENCE [LARGE SCALE GENOMIC DNA]</scope>
    <source>
        <strain evidence="13 14">RL-C</strain>
    </source>
</reference>
<keyword evidence="7" id="KW-0406">Ion transport</keyword>
<feature type="transmembrane region" description="Helical" evidence="11">
    <location>
        <begin position="90"/>
        <end position="112"/>
    </location>
</feature>
<dbReference type="OrthoDB" id="9772058at2"/>
<evidence type="ECO:0000256" key="5">
    <source>
        <dbReference type="ARBA" id="ARBA00022989"/>
    </source>
</evidence>
<keyword evidence="14" id="KW-1185">Reference proteome</keyword>
<feature type="transmembrane region" description="Helical" evidence="11">
    <location>
        <begin position="210"/>
        <end position="230"/>
    </location>
</feature>
<dbReference type="NCBIfam" id="NF038006">
    <property type="entry name" value="NhaD_1"/>
    <property type="match status" value="1"/>
</dbReference>
<organism evidence="13 14">
    <name type="scientific">Acetobacteroides hydrogenigenes</name>
    <dbReference type="NCBI Taxonomy" id="979970"/>
    <lineage>
        <taxon>Bacteria</taxon>
        <taxon>Pseudomonadati</taxon>
        <taxon>Bacteroidota</taxon>
        <taxon>Bacteroidia</taxon>
        <taxon>Bacteroidales</taxon>
        <taxon>Rikenellaceae</taxon>
        <taxon>Acetobacteroides</taxon>
    </lineage>
</organism>
<name>A0A4R2E5K0_9BACT</name>
<keyword evidence="3" id="KW-0050">Antiport</keyword>
<evidence type="ECO:0000256" key="9">
    <source>
        <dbReference type="ARBA" id="ARBA00023201"/>
    </source>
</evidence>
<evidence type="ECO:0000256" key="8">
    <source>
        <dbReference type="ARBA" id="ARBA00023136"/>
    </source>
</evidence>
<feature type="domain" description="Citrate transporter-like" evidence="12">
    <location>
        <begin position="13"/>
        <end position="395"/>
    </location>
</feature>
<comment type="caution">
    <text evidence="13">The sequence shown here is derived from an EMBL/GenBank/DDBJ whole genome shotgun (WGS) entry which is preliminary data.</text>
</comment>
<keyword evidence="8 11" id="KW-0472">Membrane</keyword>
<keyword evidence="9" id="KW-0739">Sodium transport</keyword>
<comment type="similarity">
    <text evidence="10">Belongs to the NhaD Na(+)/H(+) (TC 2.A.62) antiporter family.</text>
</comment>
<keyword evidence="5 11" id="KW-1133">Transmembrane helix</keyword>
<dbReference type="PANTHER" id="PTHR43269">
    <property type="entry name" value="SODIUM/PROTON ANTIPORTER 1-RELATED"/>
    <property type="match status" value="1"/>
</dbReference>
<feature type="transmembrane region" description="Helical" evidence="11">
    <location>
        <begin position="285"/>
        <end position="303"/>
    </location>
</feature>